<dbReference type="Gene3D" id="1.10.150.80">
    <property type="entry name" value="HRDC domain"/>
    <property type="match status" value="1"/>
</dbReference>
<dbReference type="InterPro" id="IPR002121">
    <property type="entry name" value="HRDC_dom"/>
</dbReference>
<dbReference type="PATRIC" id="fig|1341181.4.peg.351"/>
<dbReference type="InterPro" id="IPR044876">
    <property type="entry name" value="HRDC_dom_sf"/>
</dbReference>
<accession>V6STU5</accession>
<feature type="domain" description="HRDC" evidence="1">
    <location>
        <begin position="72"/>
        <end position="145"/>
    </location>
</feature>
<dbReference type="OrthoDB" id="1269055at2"/>
<protein>
    <recommendedName>
        <fullName evidence="1">HRDC domain-containing protein</fullName>
    </recommendedName>
</protein>
<reference evidence="2 3" key="1">
    <citation type="submission" date="2013-08" db="EMBL/GenBank/DDBJ databases">
        <title>Flavobacterium limnosediminis JC2902 genome sequencing.</title>
        <authorList>
            <person name="Lee K."/>
            <person name="Yi H."/>
            <person name="Park S."/>
            <person name="Chun J."/>
        </authorList>
    </citation>
    <scope>NUCLEOTIDE SEQUENCE [LARGE SCALE GENOMIC DNA]</scope>
    <source>
        <strain evidence="2 3">JC2902</strain>
    </source>
</reference>
<dbReference type="AlphaFoldDB" id="V6STU5"/>
<evidence type="ECO:0000313" key="3">
    <source>
        <dbReference type="Proteomes" id="UP000018004"/>
    </source>
</evidence>
<dbReference type="SUPFAM" id="SSF47819">
    <property type="entry name" value="HRDC-like"/>
    <property type="match status" value="1"/>
</dbReference>
<dbReference type="RefSeq" id="WP_023578056.1">
    <property type="nucleotide sequence ID" value="NZ_AVGG01000001.1"/>
</dbReference>
<dbReference type="eggNOG" id="COG0514">
    <property type="taxonomic scope" value="Bacteria"/>
</dbReference>
<keyword evidence="3" id="KW-1185">Reference proteome</keyword>
<evidence type="ECO:0000313" key="2">
    <source>
        <dbReference type="EMBL" id="ESU29879.1"/>
    </source>
</evidence>
<comment type="caution">
    <text evidence="2">The sequence shown here is derived from an EMBL/GenBank/DDBJ whole genome shotgun (WGS) entry which is preliminary data.</text>
</comment>
<dbReference type="Proteomes" id="UP000018004">
    <property type="component" value="Unassembled WGS sequence"/>
</dbReference>
<proteinExistence type="predicted"/>
<dbReference type="PROSITE" id="PS50967">
    <property type="entry name" value="HRDC"/>
    <property type="match status" value="1"/>
</dbReference>
<organism evidence="2 3">
    <name type="scientific">Flavobacterium limnosediminis JC2902</name>
    <dbReference type="NCBI Taxonomy" id="1341181"/>
    <lineage>
        <taxon>Bacteria</taxon>
        <taxon>Pseudomonadati</taxon>
        <taxon>Bacteroidota</taxon>
        <taxon>Flavobacteriia</taxon>
        <taxon>Flavobacteriales</taxon>
        <taxon>Flavobacteriaceae</taxon>
        <taxon>Flavobacterium</taxon>
    </lineage>
</organism>
<gene>
    <name evidence="2" type="ORF">FLJC2902T_03580</name>
</gene>
<dbReference type="Pfam" id="PF00570">
    <property type="entry name" value="HRDC"/>
    <property type="match status" value="1"/>
</dbReference>
<dbReference type="InterPro" id="IPR010997">
    <property type="entry name" value="HRDC-like_sf"/>
</dbReference>
<evidence type="ECO:0000259" key="1">
    <source>
        <dbReference type="PROSITE" id="PS50967"/>
    </source>
</evidence>
<dbReference type="GO" id="GO:0000166">
    <property type="term" value="F:nucleotide binding"/>
    <property type="evidence" value="ECO:0007669"/>
    <property type="project" value="InterPro"/>
</dbReference>
<sequence>MKVQLFTIRIASSHFSADQQALNDFLQQIKFVKSDTHFVESTEEPHWSVLLHYESNPQAKENSITVEEADLTPGSLYVLECLKQWRTDKAETLNIPKFMVCHNSELISIAFHHPKNKEALGSIKGFGAKKIEKFGDEIIEVLNAL</sequence>
<dbReference type="EMBL" id="AVGG01000001">
    <property type="protein sequence ID" value="ESU29879.1"/>
    <property type="molecule type" value="Genomic_DNA"/>
</dbReference>
<name>V6STU5_9FLAO</name>
<dbReference type="STRING" id="1341181.FLJC2902T_03580"/>
<dbReference type="GO" id="GO:0003676">
    <property type="term" value="F:nucleic acid binding"/>
    <property type="evidence" value="ECO:0007669"/>
    <property type="project" value="InterPro"/>
</dbReference>